<dbReference type="EMBL" id="JAACJK010000179">
    <property type="protein sequence ID" value="KAF5318345.1"/>
    <property type="molecule type" value="Genomic_DNA"/>
</dbReference>
<dbReference type="AlphaFoldDB" id="A0A8H5B830"/>
<dbReference type="SUPFAM" id="SSF81383">
    <property type="entry name" value="F-box domain"/>
    <property type="match status" value="1"/>
</dbReference>
<name>A0A8H5B830_9AGAR</name>
<dbReference type="Gene3D" id="1.20.1280.50">
    <property type="match status" value="1"/>
</dbReference>
<protein>
    <recommendedName>
        <fullName evidence="1">F-box domain-containing protein</fullName>
    </recommendedName>
</protein>
<sequence>MEEVIFQDLSESHDATSELTAHSHLLQERAVGGDKGHHGGPIRSCLANVPNEIWQQIFSFAQTWAEIWHDDNEIALPEVLEYRNLATICAVSRSWRQIAIGHRSLWTSLPKLVVSAEEDFPWRSRARARDGQDAKRWIQLFLSRAGGSLPLTCGVTIYPGGWAQDQGAIQDVVKVLTDQCHRWGTVTLHIPQEAIAPLLSCIEGKLPMLSTLMLDTTLGAAVPDSSDDYRLNLFLEAPKLRTASIAWIFSESITNVEINLPWSQLERLSLKVPGGSLYKDLIEAQPVDLKELWYSASEASVPPIPPTPIIFPKLEHFSVSLESDEDEASFIDHLDQLTLPALTQFSLRVQGVHPDAFYAKVLSLIQRSGCSLETLYLGPCDVPTTNPVYFDILALSPRLTAIKIKHPEISELLRKLVLDPTCPNPLVPALQRLELRGNPSRRGPQARVDVNALMRVVRSRTLDLPQYSTGGETGCVLKPLDTVIIGSYDMRLLHDDLTLWESQELRDRFQKYGSPDPLAFPSAMTPEHAERTVEKLRENDYLRPLFSKSPSEEEFFEKAADIIRLLDELEALDIENTNTSALLRSGLLSPLDYYASRKEVAAPNMPQGAREVIHAISTRAKYILNRWRPFILRDLAACPYVWKFGDWCGLWLPTKMKRWHVRPGEEGTSWHGLISDASSEADDR</sequence>
<feature type="domain" description="F-box" evidence="1">
    <location>
        <begin position="47"/>
        <end position="108"/>
    </location>
</feature>
<reference evidence="2 3" key="1">
    <citation type="journal article" date="2020" name="ISME J.">
        <title>Uncovering the hidden diversity of litter-decomposition mechanisms in mushroom-forming fungi.</title>
        <authorList>
            <person name="Floudas D."/>
            <person name="Bentzer J."/>
            <person name="Ahren D."/>
            <person name="Johansson T."/>
            <person name="Persson P."/>
            <person name="Tunlid A."/>
        </authorList>
    </citation>
    <scope>NUCLEOTIDE SEQUENCE [LARGE SCALE GENOMIC DNA]</scope>
    <source>
        <strain evidence="2 3">CBS 175.51</strain>
    </source>
</reference>
<evidence type="ECO:0000313" key="3">
    <source>
        <dbReference type="Proteomes" id="UP000541558"/>
    </source>
</evidence>
<gene>
    <name evidence="2" type="ORF">D9611_014220</name>
</gene>
<keyword evidence="3" id="KW-1185">Reference proteome</keyword>
<organism evidence="2 3">
    <name type="scientific">Ephemerocybe angulata</name>
    <dbReference type="NCBI Taxonomy" id="980116"/>
    <lineage>
        <taxon>Eukaryota</taxon>
        <taxon>Fungi</taxon>
        <taxon>Dikarya</taxon>
        <taxon>Basidiomycota</taxon>
        <taxon>Agaricomycotina</taxon>
        <taxon>Agaricomycetes</taxon>
        <taxon>Agaricomycetidae</taxon>
        <taxon>Agaricales</taxon>
        <taxon>Agaricineae</taxon>
        <taxon>Psathyrellaceae</taxon>
        <taxon>Ephemerocybe</taxon>
    </lineage>
</organism>
<dbReference type="Pfam" id="PF12937">
    <property type="entry name" value="F-box-like"/>
    <property type="match status" value="1"/>
</dbReference>
<dbReference type="InterPro" id="IPR036047">
    <property type="entry name" value="F-box-like_dom_sf"/>
</dbReference>
<comment type="caution">
    <text evidence="2">The sequence shown here is derived from an EMBL/GenBank/DDBJ whole genome shotgun (WGS) entry which is preliminary data.</text>
</comment>
<proteinExistence type="predicted"/>
<dbReference type="InterPro" id="IPR001810">
    <property type="entry name" value="F-box_dom"/>
</dbReference>
<evidence type="ECO:0000259" key="1">
    <source>
        <dbReference type="Pfam" id="PF12937"/>
    </source>
</evidence>
<dbReference type="OrthoDB" id="3365698at2759"/>
<evidence type="ECO:0000313" key="2">
    <source>
        <dbReference type="EMBL" id="KAF5318345.1"/>
    </source>
</evidence>
<accession>A0A8H5B830</accession>
<dbReference type="Proteomes" id="UP000541558">
    <property type="component" value="Unassembled WGS sequence"/>
</dbReference>